<feature type="signal peptide" evidence="1">
    <location>
        <begin position="1"/>
        <end position="19"/>
    </location>
</feature>
<proteinExistence type="predicted"/>
<evidence type="ECO:0008006" key="4">
    <source>
        <dbReference type="Google" id="ProtNLM"/>
    </source>
</evidence>
<keyword evidence="3" id="KW-1185">Reference proteome</keyword>
<protein>
    <recommendedName>
        <fullName evidence="4">Secreted protein</fullName>
    </recommendedName>
</protein>
<gene>
    <name evidence="2" type="ORF">PDE001_LOCUS12431</name>
</gene>
<evidence type="ECO:0000313" key="3">
    <source>
        <dbReference type="Proteomes" id="UP001162029"/>
    </source>
</evidence>
<evidence type="ECO:0000313" key="2">
    <source>
        <dbReference type="EMBL" id="CAI5747537.1"/>
    </source>
</evidence>
<evidence type="ECO:0000256" key="1">
    <source>
        <dbReference type="SAM" id="SignalP"/>
    </source>
</evidence>
<dbReference type="AlphaFoldDB" id="A0AAV0VG10"/>
<name>A0AAV0VG10_9STRA</name>
<feature type="chain" id="PRO_5043729246" description="Secreted protein" evidence="1">
    <location>
        <begin position="20"/>
        <end position="126"/>
    </location>
</feature>
<dbReference type="Proteomes" id="UP001162029">
    <property type="component" value="Unassembled WGS sequence"/>
</dbReference>
<keyword evidence="1" id="KW-0732">Signal</keyword>
<organism evidence="2 3">
    <name type="scientific">Peronospora destructor</name>
    <dbReference type="NCBI Taxonomy" id="86335"/>
    <lineage>
        <taxon>Eukaryota</taxon>
        <taxon>Sar</taxon>
        <taxon>Stramenopiles</taxon>
        <taxon>Oomycota</taxon>
        <taxon>Peronosporomycetes</taxon>
        <taxon>Peronosporales</taxon>
        <taxon>Peronosporaceae</taxon>
        <taxon>Peronospora</taxon>
    </lineage>
</organism>
<sequence length="126" mass="14371">MKGLLVESTVIGTVLLVLGLSFQHFQKFGDDVICVRIEYVTSPRAVHTNESLFTTVTLHRCRFVHVVESALMNARAIIEPVGCQWEAEEEMYVTQASVSDLLIKRVSLNQNLNRIRPTVTTLWRRQ</sequence>
<dbReference type="EMBL" id="CANTFM010002697">
    <property type="protein sequence ID" value="CAI5747537.1"/>
    <property type="molecule type" value="Genomic_DNA"/>
</dbReference>
<reference evidence="2" key="1">
    <citation type="submission" date="2022-12" db="EMBL/GenBank/DDBJ databases">
        <authorList>
            <person name="Webb A."/>
        </authorList>
    </citation>
    <scope>NUCLEOTIDE SEQUENCE</scope>
    <source>
        <strain evidence="2">Pd1</strain>
    </source>
</reference>
<accession>A0AAV0VG10</accession>
<comment type="caution">
    <text evidence="2">The sequence shown here is derived from an EMBL/GenBank/DDBJ whole genome shotgun (WGS) entry which is preliminary data.</text>
</comment>